<dbReference type="AlphaFoldDB" id="A0A2B7W7P7"/>
<name>A0A2B7W7P7_9EURO</name>
<dbReference type="PROSITE" id="PS50850">
    <property type="entry name" value="MFS"/>
    <property type="match status" value="1"/>
</dbReference>
<dbReference type="InterPro" id="IPR011701">
    <property type="entry name" value="MFS"/>
</dbReference>
<comment type="caution">
    <text evidence="9">The sequence shown here is derived from an EMBL/GenBank/DDBJ whole genome shotgun (WGS) entry which is preliminary data.</text>
</comment>
<evidence type="ECO:0000256" key="2">
    <source>
        <dbReference type="ARBA" id="ARBA00022448"/>
    </source>
</evidence>
<evidence type="ECO:0000256" key="4">
    <source>
        <dbReference type="ARBA" id="ARBA00022989"/>
    </source>
</evidence>
<organism evidence="9 10">
    <name type="scientific">Helicocarpus griseus UAMH5409</name>
    <dbReference type="NCBI Taxonomy" id="1447875"/>
    <lineage>
        <taxon>Eukaryota</taxon>
        <taxon>Fungi</taxon>
        <taxon>Dikarya</taxon>
        <taxon>Ascomycota</taxon>
        <taxon>Pezizomycotina</taxon>
        <taxon>Eurotiomycetes</taxon>
        <taxon>Eurotiomycetidae</taxon>
        <taxon>Onygenales</taxon>
        <taxon>Ajellomycetaceae</taxon>
        <taxon>Helicocarpus</taxon>
    </lineage>
</organism>
<evidence type="ECO:0000256" key="7">
    <source>
        <dbReference type="SAM" id="Phobius"/>
    </source>
</evidence>
<keyword evidence="10" id="KW-1185">Reference proteome</keyword>
<feature type="compositionally biased region" description="Polar residues" evidence="6">
    <location>
        <begin position="16"/>
        <end position="31"/>
    </location>
</feature>
<feature type="transmembrane region" description="Helical" evidence="7">
    <location>
        <begin position="322"/>
        <end position="339"/>
    </location>
</feature>
<dbReference type="FunFam" id="1.20.1250.20:FF:000013">
    <property type="entry name" value="MFS general substrate transporter"/>
    <property type="match status" value="1"/>
</dbReference>
<dbReference type="Proteomes" id="UP000223968">
    <property type="component" value="Unassembled WGS sequence"/>
</dbReference>
<dbReference type="EMBL" id="PDNB01000334">
    <property type="protein sequence ID" value="PGG95543.1"/>
    <property type="molecule type" value="Genomic_DNA"/>
</dbReference>
<dbReference type="Gene3D" id="1.20.1250.20">
    <property type="entry name" value="MFS general substrate transporter like domains"/>
    <property type="match status" value="2"/>
</dbReference>
<feature type="transmembrane region" description="Helical" evidence="7">
    <location>
        <begin position="177"/>
        <end position="198"/>
    </location>
</feature>
<dbReference type="STRING" id="1447875.A0A2B7W7P7"/>
<dbReference type="SUPFAM" id="SSF103473">
    <property type="entry name" value="MFS general substrate transporter"/>
    <property type="match status" value="1"/>
</dbReference>
<dbReference type="InterPro" id="IPR020846">
    <property type="entry name" value="MFS_dom"/>
</dbReference>
<reference evidence="9 10" key="1">
    <citation type="submission" date="2017-10" db="EMBL/GenBank/DDBJ databases">
        <title>Comparative genomics in systemic dimorphic fungi from Ajellomycetaceae.</title>
        <authorList>
            <person name="Munoz J.F."/>
            <person name="Mcewen J.G."/>
            <person name="Clay O.K."/>
            <person name="Cuomo C.A."/>
        </authorList>
    </citation>
    <scope>NUCLEOTIDE SEQUENCE [LARGE SCALE GENOMIC DNA]</scope>
    <source>
        <strain evidence="9 10">UAMH5409</strain>
    </source>
</reference>
<evidence type="ECO:0000256" key="3">
    <source>
        <dbReference type="ARBA" id="ARBA00022692"/>
    </source>
</evidence>
<feature type="transmembrane region" description="Helical" evidence="7">
    <location>
        <begin position="282"/>
        <end position="302"/>
    </location>
</feature>
<keyword evidence="2" id="KW-0813">Transport</keyword>
<dbReference type="GO" id="GO:0022857">
    <property type="term" value="F:transmembrane transporter activity"/>
    <property type="evidence" value="ECO:0007669"/>
    <property type="project" value="InterPro"/>
</dbReference>
<evidence type="ECO:0000259" key="8">
    <source>
        <dbReference type="PROSITE" id="PS50850"/>
    </source>
</evidence>
<feature type="transmembrane region" description="Helical" evidence="7">
    <location>
        <begin position="406"/>
        <end position="426"/>
    </location>
</feature>
<feature type="transmembrane region" description="Helical" evidence="7">
    <location>
        <begin position="210"/>
        <end position="232"/>
    </location>
</feature>
<keyword evidence="5 7" id="KW-0472">Membrane</keyword>
<comment type="subcellular location">
    <subcellularLocation>
        <location evidence="1">Membrane</location>
        <topology evidence="1">Multi-pass membrane protein</topology>
    </subcellularLocation>
</comment>
<gene>
    <name evidence="9" type="ORF">AJ79_09998</name>
</gene>
<feature type="transmembrane region" description="Helical" evidence="7">
    <location>
        <begin position="376"/>
        <end position="394"/>
    </location>
</feature>
<feature type="region of interest" description="Disordered" evidence="6">
    <location>
        <begin position="1"/>
        <end position="34"/>
    </location>
</feature>
<feature type="transmembrane region" description="Helical" evidence="7">
    <location>
        <begin position="142"/>
        <end position="165"/>
    </location>
</feature>
<dbReference type="PANTHER" id="PTHR43791:SF85">
    <property type="entry name" value="TRANSPORTER, PUTATIVE (AFU_ORTHOLOGUE AFUA_6G00710)-RELATED"/>
    <property type="match status" value="1"/>
</dbReference>
<dbReference type="InterPro" id="IPR036259">
    <property type="entry name" value="MFS_trans_sf"/>
</dbReference>
<dbReference type="PANTHER" id="PTHR43791">
    <property type="entry name" value="PERMEASE-RELATED"/>
    <property type="match status" value="1"/>
</dbReference>
<evidence type="ECO:0000256" key="1">
    <source>
        <dbReference type="ARBA" id="ARBA00004141"/>
    </source>
</evidence>
<accession>A0A2B7W7P7</accession>
<feature type="domain" description="Major facilitator superfamily (MFS) profile" evidence="8">
    <location>
        <begin position="51"/>
        <end position="466"/>
    </location>
</feature>
<keyword evidence="3 7" id="KW-0812">Transmembrane</keyword>
<dbReference type="OrthoDB" id="9971669at2759"/>
<dbReference type="GO" id="GO:0016020">
    <property type="term" value="C:membrane"/>
    <property type="evidence" value="ECO:0007669"/>
    <property type="project" value="UniProtKB-SubCell"/>
</dbReference>
<evidence type="ECO:0000256" key="6">
    <source>
        <dbReference type="SAM" id="MobiDB-lite"/>
    </source>
</evidence>
<keyword evidence="4 7" id="KW-1133">Transmembrane helix</keyword>
<sequence length="502" mass="55034">MASNDRPYNKAESEQKATVSDTENDPNSSDMSPEELSKLDRRILLKLDCILVPMMGMLYLLAFLDRANIGNARVAGLQKDLGINDKQYQTAITVTYVPYIAAELPSNLLIKKVGPRILLPTLCLCWGIITTLQSQVHNYEGLLAARFFLGLLEGGLFPGIVLYLSSFYRRHELQVRVGLFFSAAALSGAFSGLLAAAIQNMEGIGNQRGWQWIFCLEGLFTVLFGVFSFFVLPDTPAQVSLFTPQEATHCAHRLTLDTGANFPDTEKITLPRVLSTFRDLHVLNLCATLFCNGATLFGLAYFTPSIVQSLGYPPITTQLLTVPPFATGFLCTMLSAYLSDRYKQRGLTAIATSLISLVGAVMTLKTRTVASRYASLFLLITGIYATAPSLISWVPNNSAGHVRRATAIALGFISTNSGGIVSTWIYPRSDGPYYPFAAKFNLALTVITIVLCAGQVGWLRRMNRRKGERGEEILAGEGVKGAEVGVQFGKLGDRHPEFLYTY</sequence>
<feature type="transmembrane region" description="Helical" evidence="7">
    <location>
        <begin position="438"/>
        <end position="459"/>
    </location>
</feature>
<feature type="transmembrane region" description="Helical" evidence="7">
    <location>
        <begin position="117"/>
        <end position="136"/>
    </location>
</feature>
<proteinExistence type="predicted"/>
<protein>
    <recommendedName>
        <fullName evidence="8">Major facilitator superfamily (MFS) profile domain-containing protein</fullName>
    </recommendedName>
</protein>
<evidence type="ECO:0000313" key="9">
    <source>
        <dbReference type="EMBL" id="PGG95543.1"/>
    </source>
</evidence>
<feature type="transmembrane region" description="Helical" evidence="7">
    <location>
        <begin position="346"/>
        <end position="364"/>
    </location>
</feature>
<evidence type="ECO:0000313" key="10">
    <source>
        <dbReference type="Proteomes" id="UP000223968"/>
    </source>
</evidence>
<evidence type="ECO:0000256" key="5">
    <source>
        <dbReference type="ARBA" id="ARBA00023136"/>
    </source>
</evidence>
<dbReference type="Pfam" id="PF07690">
    <property type="entry name" value="MFS_1"/>
    <property type="match status" value="1"/>
</dbReference>
<dbReference type="FunFam" id="1.20.1250.20:FF:000034">
    <property type="entry name" value="MFS general substrate transporter"/>
    <property type="match status" value="1"/>
</dbReference>